<evidence type="ECO:0000313" key="2">
    <source>
        <dbReference type="EMBL" id="EIP85542.1"/>
    </source>
</evidence>
<feature type="region of interest" description="Disordered" evidence="1">
    <location>
        <begin position="1"/>
        <end position="25"/>
    </location>
</feature>
<sequence>MDRHGRPPVTWTAARPDGADRRDARPRVHRALSSWAATRVGAVHGRRRPRMPAPGIALRSLDARHDKPSIGRARHPPLRWINRHRLAYFVRARSRRAHWKQNRENGAGIPAAGRDRFQNEARQGRGALRRAAFPQREFPHPTGMQNDRFKLNNLDEEYSLCHCNCYRNRPLL</sequence>
<proteinExistence type="predicted"/>
<name>A0ABN0FZX2_9BURK</name>
<gene>
    <name evidence="2" type="ORF">A33K_17599</name>
</gene>
<accession>A0ABN0FZX2</accession>
<keyword evidence="3" id="KW-1185">Reference proteome</keyword>
<protein>
    <submittedName>
        <fullName evidence="2">Uncharacterized protein</fullName>
    </submittedName>
</protein>
<dbReference type="EMBL" id="JH692066">
    <property type="protein sequence ID" value="EIP85542.1"/>
    <property type="molecule type" value="Genomic_DNA"/>
</dbReference>
<evidence type="ECO:0000256" key="1">
    <source>
        <dbReference type="SAM" id="MobiDB-lite"/>
    </source>
</evidence>
<evidence type="ECO:0000313" key="3">
    <source>
        <dbReference type="Proteomes" id="UP000004682"/>
    </source>
</evidence>
<reference evidence="3" key="1">
    <citation type="journal article" date="2012" name="J. Bacteriol.">
        <title>Revised Genome Sequence of Burkholderia thailandensis MSMB43 with Improved Annotation.</title>
        <authorList>
            <person name="Zhuo Y."/>
            <person name="Liu L."/>
            <person name="Wang Q."/>
            <person name="Liu X."/>
            <person name="Ren B."/>
            <person name="Liu M."/>
            <person name="Ni P."/>
            <person name="Cheng Y.Q."/>
            <person name="Zhang L."/>
        </authorList>
    </citation>
    <scope>NUCLEOTIDE SEQUENCE [LARGE SCALE GENOMIC DNA]</scope>
    <source>
        <strain evidence="3">MSMB43</strain>
    </source>
</reference>
<dbReference type="Proteomes" id="UP000004682">
    <property type="component" value="Unassembled WGS sequence"/>
</dbReference>
<organism evidence="2 3">
    <name type="scientific">Burkholderia humptydooensis MSMB43</name>
    <dbReference type="NCBI Taxonomy" id="441157"/>
    <lineage>
        <taxon>Bacteria</taxon>
        <taxon>Pseudomonadati</taxon>
        <taxon>Pseudomonadota</taxon>
        <taxon>Betaproteobacteria</taxon>
        <taxon>Burkholderiales</taxon>
        <taxon>Burkholderiaceae</taxon>
        <taxon>Burkholderia</taxon>
        <taxon>pseudomallei group</taxon>
    </lineage>
</organism>